<evidence type="ECO:0000313" key="2">
    <source>
        <dbReference type="Proteomes" id="UP000011885"/>
    </source>
</evidence>
<dbReference type="PATRIC" id="fig|1263870.3.peg.2136"/>
<gene>
    <name evidence="1" type="ORF">RSSM_02003</name>
</gene>
<protein>
    <submittedName>
        <fullName evidence="1">Uncharacterized protein</fullName>
    </submittedName>
</protein>
<accession>M5U506</accession>
<proteinExistence type="predicted"/>
<organism evidence="1 2">
    <name type="scientific">Rhodopirellula sallentina SM41</name>
    <dbReference type="NCBI Taxonomy" id="1263870"/>
    <lineage>
        <taxon>Bacteria</taxon>
        <taxon>Pseudomonadati</taxon>
        <taxon>Planctomycetota</taxon>
        <taxon>Planctomycetia</taxon>
        <taxon>Pirellulales</taxon>
        <taxon>Pirellulaceae</taxon>
        <taxon>Rhodopirellula</taxon>
    </lineage>
</organism>
<dbReference type="EMBL" id="ANOH01000141">
    <property type="protein sequence ID" value="EMI56530.1"/>
    <property type="molecule type" value="Genomic_DNA"/>
</dbReference>
<comment type="caution">
    <text evidence="1">The sequence shown here is derived from an EMBL/GenBank/DDBJ whole genome shotgun (WGS) entry which is preliminary data.</text>
</comment>
<evidence type="ECO:0000313" key="1">
    <source>
        <dbReference type="EMBL" id="EMI56530.1"/>
    </source>
</evidence>
<reference evidence="1 2" key="1">
    <citation type="journal article" date="2013" name="Mar. Genomics">
        <title>Expression of sulfatases in Rhodopirellula baltica and the diversity of sulfatases in the genus Rhodopirellula.</title>
        <authorList>
            <person name="Wegner C.E."/>
            <person name="Richter-Heitmann T."/>
            <person name="Klindworth A."/>
            <person name="Klockow C."/>
            <person name="Richter M."/>
            <person name="Achstetter T."/>
            <person name="Glockner F.O."/>
            <person name="Harder J."/>
        </authorList>
    </citation>
    <scope>NUCLEOTIDE SEQUENCE [LARGE SCALE GENOMIC DNA]</scope>
    <source>
        <strain evidence="1 2">SM41</strain>
    </source>
</reference>
<keyword evidence="2" id="KW-1185">Reference proteome</keyword>
<dbReference type="RefSeq" id="WP_008677026.1">
    <property type="nucleotide sequence ID" value="NZ_ANOH01000141.1"/>
</dbReference>
<dbReference type="Proteomes" id="UP000011885">
    <property type="component" value="Unassembled WGS sequence"/>
</dbReference>
<sequence>MEAMRAFGEIFTLFDALSSRFPVARARREFGRSGGEEKPLALSPSAGPVGIEDGVEDVIIGGD</sequence>
<dbReference type="AlphaFoldDB" id="M5U506"/>
<name>M5U506_9BACT</name>